<gene>
    <name evidence="1" type="ORF">QBC36DRAFT_376606</name>
</gene>
<accession>A0AAN6WCM8</accession>
<dbReference type="EMBL" id="MU866133">
    <property type="protein sequence ID" value="KAK4178636.1"/>
    <property type="molecule type" value="Genomic_DNA"/>
</dbReference>
<name>A0AAN6WCM8_9PEZI</name>
<organism evidence="1 2">
    <name type="scientific">Triangularia setosa</name>
    <dbReference type="NCBI Taxonomy" id="2587417"/>
    <lineage>
        <taxon>Eukaryota</taxon>
        <taxon>Fungi</taxon>
        <taxon>Dikarya</taxon>
        <taxon>Ascomycota</taxon>
        <taxon>Pezizomycotina</taxon>
        <taxon>Sordariomycetes</taxon>
        <taxon>Sordariomycetidae</taxon>
        <taxon>Sordariales</taxon>
        <taxon>Podosporaceae</taxon>
        <taxon>Triangularia</taxon>
    </lineage>
</organism>
<evidence type="ECO:0000313" key="1">
    <source>
        <dbReference type="EMBL" id="KAK4178636.1"/>
    </source>
</evidence>
<evidence type="ECO:0000313" key="2">
    <source>
        <dbReference type="Proteomes" id="UP001302321"/>
    </source>
</evidence>
<keyword evidence="2" id="KW-1185">Reference proteome</keyword>
<dbReference type="Proteomes" id="UP001302321">
    <property type="component" value="Unassembled WGS sequence"/>
</dbReference>
<reference evidence="1" key="2">
    <citation type="submission" date="2023-05" db="EMBL/GenBank/DDBJ databases">
        <authorList>
            <consortium name="Lawrence Berkeley National Laboratory"/>
            <person name="Steindorff A."/>
            <person name="Hensen N."/>
            <person name="Bonometti L."/>
            <person name="Westerberg I."/>
            <person name="Brannstrom I.O."/>
            <person name="Guillou S."/>
            <person name="Cros-Aarteil S."/>
            <person name="Calhoun S."/>
            <person name="Haridas S."/>
            <person name="Kuo A."/>
            <person name="Mondo S."/>
            <person name="Pangilinan J."/>
            <person name="Riley R."/>
            <person name="Labutti K."/>
            <person name="Andreopoulos B."/>
            <person name="Lipzen A."/>
            <person name="Chen C."/>
            <person name="Yanf M."/>
            <person name="Daum C."/>
            <person name="Ng V."/>
            <person name="Clum A."/>
            <person name="Ohm R."/>
            <person name="Martin F."/>
            <person name="Silar P."/>
            <person name="Natvig D."/>
            <person name="Lalanne C."/>
            <person name="Gautier V."/>
            <person name="Ament-Velasquez S.L."/>
            <person name="Kruys A."/>
            <person name="Hutchinson M.I."/>
            <person name="Powell A.J."/>
            <person name="Barry K."/>
            <person name="Miller A.N."/>
            <person name="Grigoriev I.V."/>
            <person name="Debuchy R."/>
            <person name="Gladieux P."/>
            <person name="Thoren M.H."/>
            <person name="Johannesson H."/>
        </authorList>
    </citation>
    <scope>NUCLEOTIDE SEQUENCE</scope>
    <source>
        <strain evidence="1">CBS 892.96</strain>
    </source>
</reference>
<protein>
    <submittedName>
        <fullName evidence="1">Uncharacterized protein</fullName>
    </submittedName>
</protein>
<proteinExistence type="predicted"/>
<reference evidence="1" key="1">
    <citation type="journal article" date="2023" name="Mol. Phylogenet. Evol.">
        <title>Genome-scale phylogeny and comparative genomics of the fungal order Sordariales.</title>
        <authorList>
            <person name="Hensen N."/>
            <person name="Bonometti L."/>
            <person name="Westerberg I."/>
            <person name="Brannstrom I.O."/>
            <person name="Guillou S."/>
            <person name="Cros-Aarteil S."/>
            <person name="Calhoun S."/>
            <person name="Haridas S."/>
            <person name="Kuo A."/>
            <person name="Mondo S."/>
            <person name="Pangilinan J."/>
            <person name="Riley R."/>
            <person name="LaButti K."/>
            <person name="Andreopoulos B."/>
            <person name="Lipzen A."/>
            <person name="Chen C."/>
            <person name="Yan M."/>
            <person name="Daum C."/>
            <person name="Ng V."/>
            <person name="Clum A."/>
            <person name="Steindorff A."/>
            <person name="Ohm R.A."/>
            <person name="Martin F."/>
            <person name="Silar P."/>
            <person name="Natvig D.O."/>
            <person name="Lalanne C."/>
            <person name="Gautier V."/>
            <person name="Ament-Velasquez S.L."/>
            <person name="Kruys A."/>
            <person name="Hutchinson M.I."/>
            <person name="Powell A.J."/>
            <person name="Barry K."/>
            <person name="Miller A.N."/>
            <person name="Grigoriev I.V."/>
            <person name="Debuchy R."/>
            <person name="Gladieux P."/>
            <person name="Hiltunen Thoren M."/>
            <person name="Johannesson H."/>
        </authorList>
    </citation>
    <scope>NUCLEOTIDE SEQUENCE</scope>
    <source>
        <strain evidence="1">CBS 892.96</strain>
    </source>
</reference>
<comment type="caution">
    <text evidence="1">The sequence shown here is derived from an EMBL/GenBank/DDBJ whole genome shotgun (WGS) entry which is preliminary data.</text>
</comment>
<dbReference type="AlphaFoldDB" id="A0AAN6WCM8"/>
<sequence length="148" mass="16517">MAKECEGYGGFYCEDDGTVQAIELGFKQSPCFEWCNLQITAHSSISKRKLQLRRKHEVFSSQFTTITTTFTLLVTGNFHVLALTLGLPATPKVESALLTLDCPIADLNVTEDCEQLGFYCDDNNKVQTTKSGHEESPCFDWCKCVADM</sequence>